<dbReference type="EMBL" id="JBGFUD010006766">
    <property type="protein sequence ID" value="MFH4981202.1"/>
    <property type="molecule type" value="Genomic_DNA"/>
</dbReference>
<keyword evidence="2" id="KW-1185">Reference proteome</keyword>
<organism evidence="1 2">
    <name type="scientific">Gnathostoma spinigerum</name>
    <dbReference type="NCBI Taxonomy" id="75299"/>
    <lineage>
        <taxon>Eukaryota</taxon>
        <taxon>Metazoa</taxon>
        <taxon>Ecdysozoa</taxon>
        <taxon>Nematoda</taxon>
        <taxon>Chromadorea</taxon>
        <taxon>Rhabditida</taxon>
        <taxon>Spirurina</taxon>
        <taxon>Gnathostomatomorpha</taxon>
        <taxon>Gnathostomatoidea</taxon>
        <taxon>Gnathostomatidae</taxon>
        <taxon>Gnathostoma</taxon>
    </lineage>
</organism>
<name>A0ABD6EX94_9BILA</name>
<evidence type="ECO:0000313" key="1">
    <source>
        <dbReference type="EMBL" id="MFH4981202.1"/>
    </source>
</evidence>
<protein>
    <submittedName>
        <fullName evidence="1">Uncharacterized protein</fullName>
    </submittedName>
</protein>
<proteinExistence type="predicted"/>
<accession>A0ABD6EX94</accession>
<dbReference type="AlphaFoldDB" id="A0ABD6EX94"/>
<dbReference type="Proteomes" id="UP001608902">
    <property type="component" value="Unassembled WGS sequence"/>
</dbReference>
<gene>
    <name evidence="1" type="ORF">AB6A40_007911</name>
</gene>
<sequence length="97" mass="10826">MALCVSIHACDPLYFRCFPSLAAYSHLPPSYLHIPPSQSLCPSQRFAAPPYRFDEANDEPSKKERNVVAGRTIGGGCRRREGGLVRKIMLGYVLIFI</sequence>
<evidence type="ECO:0000313" key="2">
    <source>
        <dbReference type="Proteomes" id="UP001608902"/>
    </source>
</evidence>
<comment type="caution">
    <text evidence="1">The sequence shown here is derived from an EMBL/GenBank/DDBJ whole genome shotgun (WGS) entry which is preliminary data.</text>
</comment>
<reference evidence="1 2" key="1">
    <citation type="submission" date="2024-08" db="EMBL/GenBank/DDBJ databases">
        <title>Gnathostoma spinigerum genome.</title>
        <authorList>
            <person name="Gonzalez-Bertolin B."/>
            <person name="Monzon S."/>
            <person name="Zaballos A."/>
            <person name="Jimenez P."/>
            <person name="Dekumyoy P."/>
            <person name="Varona S."/>
            <person name="Cuesta I."/>
            <person name="Sumanam S."/>
            <person name="Adisakwattana P."/>
            <person name="Gasser R.B."/>
            <person name="Hernandez-Gonzalez A."/>
            <person name="Young N.D."/>
            <person name="Perteguer M.J."/>
        </authorList>
    </citation>
    <scope>NUCLEOTIDE SEQUENCE [LARGE SCALE GENOMIC DNA]</scope>
    <source>
        <strain evidence="1">AL3</strain>
        <tissue evidence="1">Liver</tissue>
    </source>
</reference>